<dbReference type="InterPro" id="IPR036188">
    <property type="entry name" value="FAD/NAD-bd_sf"/>
</dbReference>
<dbReference type="PANTHER" id="PTHR42887:SF2">
    <property type="entry name" value="OS12G0638800 PROTEIN"/>
    <property type="match status" value="1"/>
</dbReference>
<dbReference type="STRING" id="329726.AM1_3879"/>
<sequence length="406" mass="44497">MVKIVVIGGGAAGFWGAIACAEAYSQTRITILEASGQLLSKVRISGGGRCNVTHACFEPSELVGNYPRGSKALRGAFSRFQPQDTVQWFRAHGVSLKTEADGRMFPKTNDSETIIACLQRTAQNLGIQVRTGMSVTHIKHEGQFTVGCKSGEKLRCDRILLATGSHPLGYRLAQQLGHTLVSPVPSLFTFKIKDPRLQGLAGIAVDPVQLRLTVNDQKFDQQGPLLVTHWGLSGPAVLKLSAWGARAFHQHRYQGELTVNWVPHSSYEDLRQQLGQTRTAVAKRAIANHCPVDLPQRLWQKLIAAAGISPQQRWADLSKTHLRSLLQELTQGKFHVLGKGVFKDEFVTCGGVDLKQINFKTMESRCCPGLYFAGEVIDIDGITGGFNFQNAWTTAWLAAQAMGQPE</sequence>
<keyword evidence="7" id="KW-1185">Reference proteome</keyword>
<dbReference type="AlphaFoldDB" id="B0C725"/>
<dbReference type="OrthoDB" id="9773233at2"/>
<dbReference type="NCBIfam" id="TIGR00275">
    <property type="entry name" value="aminoacetone oxidase family FAD-binding enzyme"/>
    <property type="match status" value="1"/>
</dbReference>
<feature type="domain" description="RsdA/BaiN/AoA(So)-like Rossmann fold-like" evidence="4">
    <location>
        <begin position="3"/>
        <end position="400"/>
    </location>
</feature>
<dbReference type="PROSITE" id="PS51257">
    <property type="entry name" value="PROKAR_LIPOPROTEIN"/>
    <property type="match status" value="1"/>
</dbReference>
<evidence type="ECO:0000259" key="5">
    <source>
        <dbReference type="Pfam" id="PF22780"/>
    </source>
</evidence>
<dbReference type="KEGG" id="amr:AM1_3879"/>
<dbReference type="InterPro" id="IPR057661">
    <property type="entry name" value="RsdA/BaiN/AoA(So)_Rossmann"/>
</dbReference>
<evidence type="ECO:0000256" key="2">
    <source>
        <dbReference type="ARBA" id="ARBA00022630"/>
    </source>
</evidence>
<evidence type="ECO:0000313" key="7">
    <source>
        <dbReference type="Proteomes" id="UP000000268"/>
    </source>
</evidence>
<dbReference type="PANTHER" id="PTHR42887">
    <property type="entry name" value="OS12G0638800 PROTEIN"/>
    <property type="match status" value="1"/>
</dbReference>
<dbReference type="PRINTS" id="PR00368">
    <property type="entry name" value="FADPNR"/>
</dbReference>
<keyword evidence="2" id="KW-0285">Flavoprotein</keyword>
<evidence type="ECO:0000313" key="6">
    <source>
        <dbReference type="EMBL" id="ABW28864.1"/>
    </source>
</evidence>
<comment type="cofactor">
    <cofactor evidence="1">
        <name>FAD</name>
        <dbReference type="ChEBI" id="CHEBI:57692"/>
    </cofactor>
</comment>
<keyword evidence="3" id="KW-0274">FAD</keyword>
<dbReference type="Gene3D" id="2.40.30.10">
    <property type="entry name" value="Translation factors"/>
    <property type="match status" value="1"/>
</dbReference>
<dbReference type="Proteomes" id="UP000000268">
    <property type="component" value="Chromosome"/>
</dbReference>
<dbReference type="Pfam" id="PF03486">
    <property type="entry name" value="HI0933_like"/>
    <property type="match status" value="1"/>
</dbReference>
<feature type="domain" description="RsdA/BaiN/AoA(So)-like insert" evidence="5">
    <location>
        <begin position="184"/>
        <end position="347"/>
    </location>
</feature>
<reference evidence="6 7" key="1">
    <citation type="journal article" date="2008" name="Proc. Natl. Acad. Sci. U.S.A.">
        <title>Niche adaptation and genome expansion in the chlorophyll d-producing cyanobacterium Acaryochloris marina.</title>
        <authorList>
            <person name="Swingley W.D."/>
            <person name="Chen M."/>
            <person name="Cheung P.C."/>
            <person name="Conrad A.L."/>
            <person name="Dejesa L.C."/>
            <person name="Hao J."/>
            <person name="Honchak B.M."/>
            <person name="Karbach L.E."/>
            <person name="Kurdoglu A."/>
            <person name="Lahiri S."/>
            <person name="Mastrian S.D."/>
            <person name="Miyashita H."/>
            <person name="Page L."/>
            <person name="Ramakrishna P."/>
            <person name="Satoh S."/>
            <person name="Sattley W.M."/>
            <person name="Shimada Y."/>
            <person name="Taylor H.L."/>
            <person name="Tomo T."/>
            <person name="Tsuchiya T."/>
            <person name="Wang Z.T."/>
            <person name="Raymond J."/>
            <person name="Mimuro M."/>
            <person name="Blankenship R.E."/>
            <person name="Touchman J.W."/>
        </authorList>
    </citation>
    <scope>NUCLEOTIDE SEQUENCE [LARGE SCALE GENOMIC DNA]</scope>
    <source>
        <strain evidence="7">MBIC 11017</strain>
    </source>
</reference>
<dbReference type="InterPro" id="IPR023166">
    <property type="entry name" value="BaiN-like_dom_sf"/>
</dbReference>
<dbReference type="EMBL" id="CP000828">
    <property type="protein sequence ID" value="ABW28864.1"/>
    <property type="molecule type" value="Genomic_DNA"/>
</dbReference>
<dbReference type="Pfam" id="PF22780">
    <property type="entry name" value="HI0933_like_1st"/>
    <property type="match status" value="1"/>
</dbReference>
<dbReference type="PRINTS" id="PR00411">
    <property type="entry name" value="PNDRDTASEI"/>
</dbReference>
<protein>
    <submittedName>
        <fullName evidence="6">Uncharacterized protein</fullName>
    </submittedName>
</protein>
<dbReference type="SUPFAM" id="SSF160996">
    <property type="entry name" value="HI0933 insert domain-like"/>
    <property type="match status" value="1"/>
</dbReference>
<evidence type="ECO:0000256" key="1">
    <source>
        <dbReference type="ARBA" id="ARBA00001974"/>
    </source>
</evidence>
<dbReference type="Gene3D" id="3.50.50.60">
    <property type="entry name" value="FAD/NAD(P)-binding domain"/>
    <property type="match status" value="1"/>
</dbReference>
<dbReference type="HOGENOM" id="CLU_025174_0_1_3"/>
<accession>B0C725</accession>
<dbReference type="eggNOG" id="COG2081">
    <property type="taxonomic scope" value="Bacteria"/>
</dbReference>
<dbReference type="RefSeq" id="WP_012164230.1">
    <property type="nucleotide sequence ID" value="NC_009925.1"/>
</dbReference>
<dbReference type="Gene3D" id="1.10.8.260">
    <property type="entry name" value="HI0933 insert domain-like"/>
    <property type="match status" value="1"/>
</dbReference>
<evidence type="ECO:0000259" key="4">
    <source>
        <dbReference type="Pfam" id="PF03486"/>
    </source>
</evidence>
<evidence type="ECO:0000256" key="3">
    <source>
        <dbReference type="ARBA" id="ARBA00022827"/>
    </source>
</evidence>
<proteinExistence type="predicted"/>
<dbReference type="SUPFAM" id="SSF51905">
    <property type="entry name" value="FAD/NAD(P)-binding domain"/>
    <property type="match status" value="1"/>
</dbReference>
<dbReference type="InterPro" id="IPR004792">
    <property type="entry name" value="BaiN-like"/>
</dbReference>
<name>B0C725_ACAM1</name>
<organism evidence="6 7">
    <name type="scientific">Acaryochloris marina (strain MBIC 11017)</name>
    <dbReference type="NCBI Taxonomy" id="329726"/>
    <lineage>
        <taxon>Bacteria</taxon>
        <taxon>Bacillati</taxon>
        <taxon>Cyanobacteriota</taxon>
        <taxon>Cyanophyceae</taxon>
        <taxon>Acaryochloridales</taxon>
        <taxon>Acaryochloridaceae</taxon>
        <taxon>Acaryochloris</taxon>
    </lineage>
</organism>
<gene>
    <name evidence="6" type="ordered locus">AM1_3879</name>
</gene>
<dbReference type="InterPro" id="IPR055178">
    <property type="entry name" value="RsdA/BaiN/AoA(So)-like_dom"/>
</dbReference>